<evidence type="ECO:0000256" key="2">
    <source>
        <dbReference type="ARBA" id="ARBA00023315"/>
    </source>
</evidence>
<gene>
    <name evidence="4" type="ORF">EDD55_102145</name>
</gene>
<dbReference type="Gene3D" id="3.40.630.30">
    <property type="match status" value="1"/>
</dbReference>
<evidence type="ECO:0000256" key="1">
    <source>
        <dbReference type="ARBA" id="ARBA00022679"/>
    </source>
</evidence>
<sequence>MPDHFKKDDKIESTITYLEMTKRPLSPTPRPSNTAPGERLSLMRALRPTVSFYRFLYGTVGAPWLWYERLLLDDHTLARTIQNDDVEIYVLYLGGVPAGYSELDARDPQDIELAYFGLMPEFIGRGLGRFFLRWTIDQAWTHAPRRFWVHTCTQDHPSAVGLYQKEGFVPYDQKRIVIEDPRQIIAAGRGAVATPHTPDNDVS</sequence>
<feature type="domain" description="N-acetyltransferase" evidence="3">
    <location>
        <begin position="41"/>
        <end position="183"/>
    </location>
</feature>
<dbReference type="Proteomes" id="UP000295304">
    <property type="component" value="Unassembled WGS sequence"/>
</dbReference>
<dbReference type="PROSITE" id="PS51186">
    <property type="entry name" value="GNAT"/>
    <property type="match status" value="1"/>
</dbReference>
<dbReference type="CDD" id="cd04301">
    <property type="entry name" value="NAT_SF"/>
    <property type="match status" value="1"/>
</dbReference>
<accession>A0A4R3JFY2</accession>
<dbReference type="InterPro" id="IPR000182">
    <property type="entry name" value="GNAT_dom"/>
</dbReference>
<comment type="caution">
    <text evidence="4">The sequence shown here is derived from an EMBL/GenBank/DDBJ whole genome shotgun (WGS) entry which is preliminary data.</text>
</comment>
<dbReference type="PANTHER" id="PTHR43800:SF1">
    <property type="entry name" value="PEPTIDYL-LYSINE N-ACETYLTRANSFERASE YJAB"/>
    <property type="match status" value="1"/>
</dbReference>
<evidence type="ECO:0000313" key="4">
    <source>
        <dbReference type="EMBL" id="TCS64106.1"/>
    </source>
</evidence>
<keyword evidence="5" id="KW-1185">Reference proteome</keyword>
<dbReference type="InterPro" id="IPR016181">
    <property type="entry name" value="Acyl_CoA_acyltransferase"/>
</dbReference>
<evidence type="ECO:0000313" key="5">
    <source>
        <dbReference type="Proteomes" id="UP000295304"/>
    </source>
</evidence>
<dbReference type="AlphaFoldDB" id="A0A4R3JFY2"/>
<protein>
    <submittedName>
        <fullName evidence="4">Acetyltransferase (GNAT) family protein</fullName>
    </submittedName>
</protein>
<reference evidence="4 5" key="1">
    <citation type="submission" date="2019-03" db="EMBL/GenBank/DDBJ databases">
        <title>Genomic Encyclopedia of Type Strains, Phase IV (KMG-IV): sequencing the most valuable type-strain genomes for metagenomic binning, comparative biology and taxonomic classification.</title>
        <authorList>
            <person name="Goeker M."/>
        </authorList>
    </citation>
    <scope>NUCLEOTIDE SEQUENCE [LARGE SCALE GENOMIC DNA]</scope>
    <source>
        <strain evidence="4 5">DSM 101688</strain>
    </source>
</reference>
<name>A0A4R3JFY2_9PROT</name>
<keyword evidence="2" id="KW-0012">Acyltransferase</keyword>
<proteinExistence type="predicted"/>
<dbReference type="SUPFAM" id="SSF55729">
    <property type="entry name" value="Acyl-CoA N-acyltransferases (Nat)"/>
    <property type="match status" value="1"/>
</dbReference>
<evidence type="ECO:0000259" key="3">
    <source>
        <dbReference type="PROSITE" id="PS51186"/>
    </source>
</evidence>
<dbReference type="PANTHER" id="PTHR43800">
    <property type="entry name" value="PEPTIDYL-LYSINE N-ACETYLTRANSFERASE YJAB"/>
    <property type="match status" value="1"/>
</dbReference>
<organism evidence="4 5">
    <name type="scientific">Varunaivibrio sulfuroxidans</name>
    <dbReference type="NCBI Taxonomy" id="1773489"/>
    <lineage>
        <taxon>Bacteria</taxon>
        <taxon>Pseudomonadati</taxon>
        <taxon>Pseudomonadota</taxon>
        <taxon>Alphaproteobacteria</taxon>
        <taxon>Rhodospirillales</taxon>
        <taxon>Magnetovibrionaceae</taxon>
        <taxon>Varunaivibrio</taxon>
    </lineage>
</organism>
<dbReference type="GO" id="GO:0016747">
    <property type="term" value="F:acyltransferase activity, transferring groups other than amino-acyl groups"/>
    <property type="evidence" value="ECO:0007669"/>
    <property type="project" value="InterPro"/>
</dbReference>
<keyword evidence="1 4" id="KW-0808">Transferase</keyword>
<dbReference type="Pfam" id="PF00583">
    <property type="entry name" value="Acetyltransf_1"/>
    <property type="match status" value="1"/>
</dbReference>
<dbReference type="RefSeq" id="WP_132938074.1">
    <property type="nucleotide sequence ID" value="NZ_CP119676.1"/>
</dbReference>
<dbReference type="EMBL" id="SLZW01000002">
    <property type="protein sequence ID" value="TCS64106.1"/>
    <property type="molecule type" value="Genomic_DNA"/>
</dbReference>
<dbReference type="OrthoDB" id="275336at2"/>